<protein>
    <submittedName>
        <fullName evidence="2">Uncharacterized protein</fullName>
    </submittedName>
</protein>
<accession>A0ABX4H3Y4</accession>
<keyword evidence="1" id="KW-0812">Transmembrane</keyword>
<keyword evidence="1" id="KW-1133">Transmembrane helix</keyword>
<sequence length="279" mass="32432">MQNFPMIYILLLLTTIPLILVVALVLYSFSKKRKFLKKATYFLKSNNLITRNFNFEDFAKITKKSKLLASSFFIIYSSICFILDVVSISLAIPKTRHYLISDEIFVMFLAGISLILILSTSISIWNMNRKINKYLRVNLVSKNSKIIYPIIKKLEDINKEEFLRKNIASFFQVYSRGYWLNFGIHIKNYHNYINKNWSNDEAKRLELVNFLFLAIIMNNNSYNSPTSMYYDEFHEYIFMLVYFKIRLDSAKPSSSGSSGLSLSAVSGLDLLSSAADFFL</sequence>
<feature type="transmembrane region" description="Helical" evidence="1">
    <location>
        <begin position="67"/>
        <end position="92"/>
    </location>
</feature>
<proteinExistence type="predicted"/>
<keyword evidence="1" id="KW-0472">Membrane</keyword>
<reference evidence="2" key="1">
    <citation type="submission" date="2017-08" db="EMBL/GenBank/DDBJ databases">
        <authorList>
            <person name="Alvarez-Ponce D."/>
            <person name="Weitzman C.L."/>
            <person name="Tillett R.L."/>
            <person name="Sandmeier F.C."/>
            <person name="Tracy C.R."/>
        </authorList>
    </citation>
    <scope>NUCLEOTIDE SEQUENCE [LARGE SCALE GENOMIC DNA]</scope>
    <source>
        <strain evidence="2">PS6</strain>
    </source>
</reference>
<name>A0ABX4H3Y4_9BACT</name>
<comment type="caution">
    <text evidence="2">The sequence shown here is derived from an EMBL/GenBank/DDBJ whole genome shotgun (WGS) entry which is preliminary data.</text>
</comment>
<evidence type="ECO:0000256" key="1">
    <source>
        <dbReference type="SAM" id="Phobius"/>
    </source>
</evidence>
<evidence type="ECO:0000313" key="2">
    <source>
        <dbReference type="EMBL" id="PAF54601.1"/>
    </source>
</evidence>
<feature type="transmembrane region" description="Helical" evidence="1">
    <location>
        <begin position="6"/>
        <end position="29"/>
    </location>
</feature>
<keyword evidence="3" id="KW-1185">Reference proteome</keyword>
<evidence type="ECO:0000313" key="3">
    <source>
        <dbReference type="Proteomes" id="UP000217033"/>
    </source>
</evidence>
<dbReference type="Proteomes" id="UP000217033">
    <property type="component" value="Unassembled WGS sequence"/>
</dbReference>
<organism evidence="2 3">
    <name type="scientific">Mycoplasmopsis agassizii</name>
    <dbReference type="NCBI Taxonomy" id="33922"/>
    <lineage>
        <taxon>Bacteria</taxon>
        <taxon>Bacillati</taxon>
        <taxon>Mycoplasmatota</taxon>
        <taxon>Mycoplasmoidales</taxon>
        <taxon>Metamycoplasmataceae</taxon>
        <taxon>Mycoplasmopsis</taxon>
    </lineage>
</organism>
<gene>
    <name evidence="2" type="ORF">CJF60_05005</name>
</gene>
<dbReference type="EMBL" id="NQMN01000003">
    <property type="protein sequence ID" value="PAF54601.1"/>
    <property type="molecule type" value="Genomic_DNA"/>
</dbReference>
<feature type="transmembrane region" description="Helical" evidence="1">
    <location>
        <begin position="104"/>
        <end position="126"/>
    </location>
</feature>